<dbReference type="InterPro" id="IPR008928">
    <property type="entry name" value="6-hairpin_glycosidase_sf"/>
</dbReference>
<reference evidence="1 3" key="2">
    <citation type="submission" date="2020-08" db="EMBL/GenBank/DDBJ databases">
        <title>Genomic Encyclopedia of Type Strains, Phase IV (KMG-IV): sequencing the most valuable type-strain genomes for metagenomic binning, comparative biology and taxonomic classification.</title>
        <authorList>
            <person name="Goeker M."/>
        </authorList>
    </citation>
    <scope>NUCLEOTIDE SEQUENCE [LARGE SCALE GENOMIC DNA]</scope>
    <source>
        <strain evidence="1 3">DSM 103679</strain>
    </source>
</reference>
<dbReference type="GO" id="GO:0005975">
    <property type="term" value="P:carbohydrate metabolic process"/>
    <property type="evidence" value="ECO:0007669"/>
    <property type="project" value="InterPro"/>
</dbReference>
<sequence length="1096" mass="125780">MNKVEGSFVNLDGEKFYKIENYDFMNDFFMTLTSSSDVWNFLWAQGGITAGRKNSDNALFPYATCDKLSDSKNTTGSVSIIKIMKEGKHGKFWQPFESLLSSSANRYLKNIHIKRNIYKNLNGTKIWFEEVNAMEGLSFRYGWTSSRKFGLVKTVRIENFSGKKVRLQILDGCKNILSSSITADMQSSKSVLLDAYKKCEVDDEANMALFSLSSVVTDKAEPSECLNTNVCWFTTHDKIILSENAVRDFINEDPVVTRPELLGKRGECYILHESELNPGQAECWEQVLDVNLDACKLAELKNTISDRRYAWKLLEDDIKETDAKLESYIAAADGIQNCGSEMTAAHHRTNVMFNIMRGGIFADNGKIHLDDFTRFVEKRNCKLALKLKKVLVQDSVLTYDEFYNAVKDFENPQLLRLSMEYVPVAFSRRHGDPSRPWNKFNIEVETSDSKPVLNYEGNWRDIFQNWEALVWSYPLYVRNFISIFLNAMTIDGFNPYRISRDGPDWEVPEKDNPWSQYGYWTDHQVIYLQKFLEFYSDLDRDGLCSLLGEKVFTSVNVPYRIKSYSQILADPRHSIEFDYEEDKRIRKLEKEMGADARLVLDENKQPRLFSFTTKIIQVVLGKVLNHVPGCGIWMNLQRPEWNDANNALAGYGASVVTLCQLYRMLEFLAKLYRDNVSDVELDFRVYDSLKKTAGLYDGYGIRAVCDAFERKKFVDEAEKIFEAERNAFYKNEGGESVTASSEEISSMLVKILAVVKQSILMNKRSDSLFHSYNILSFEEDKIECSHLKLMLEGQVAVLSAGVLDKKEIKELCAALRSSELYEKHQNSYLLYPDVHLEQFTRKNCISKEEGACVSSYLKEDCNGVYHFDSSIRNAECLEQKIDSLPESEKPSPEEKKALFELYEKTFNHRQFTGRSGSFYGYEGLGCIYWHQVSKLLLAVQENCRLYPELRDFYADVKSGLSSAKSPELYGAFPFDPYSHTPYMEGARQPGMTGQVKEEILARWGELGVSIKDSCAVFNLAAVDKNEFNSEKSVEFSWCGAKISYFKADFDKISVYFNEKLCENINGNALTKELSRKLFSRNGEIHHIEVYSDSVKL</sequence>
<dbReference type="KEGG" id="trc:DYE49_11115"/>
<proteinExistence type="predicted"/>
<dbReference type="RefSeq" id="WP_184652560.1">
    <property type="nucleotide sequence ID" value="NZ_JACHFR010000002.1"/>
</dbReference>
<evidence type="ECO:0008006" key="5">
    <source>
        <dbReference type="Google" id="ProtNLM"/>
    </source>
</evidence>
<keyword evidence="3" id="KW-1185">Reference proteome</keyword>
<reference evidence="2 4" key="1">
    <citation type="submission" date="2018-08" db="EMBL/GenBank/DDBJ databases">
        <title>The first complete genome of Treponema rectale (CHPAT), a commensal spirochete of the bovine rectum.</title>
        <authorList>
            <person name="Staton G.J."/>
            <person name="Clegg S.R."/>
            <person name="Carter S.D."/>
            <person name="Radford A.D."/>
            <person name="Darby A."/>
            <person name="Hall N."/>
            <person name="Birtles R.J."/>
            <person name="Evans N.J."/>
        </authorList>
    </citation>
    <scope>NUCLEOTIDE SEQUENCE [LARGE SCALE GENOMIC DNA]</scope>
    <source>
        <strain evidence="2 4">CHPA</strain>
    </source>
</reference>
<dbReference type="Proteomes" id="UP000578697">
    <property type="component" value="Unassembled WGS sequence"/>
</dbReference>
<dbReference type="AlphaFoldDB" id="A0A840SEF0"/>
<gene>
    <name evidence="2" type="ORF">DYE49_11115</name>
    <name evidence="1" type="ORF">HNP77_001504</name>
</gene>
<dbReference type="Proteomes" id="UP000593591">
    <property type="component" value="Chromosome"/>
</dbReference>
<protein>
    <recommendedName>
        <fullName evidence="5">Cellobiose phosphorylase</fullName>
    </recommendedName>
</protein>
<dbReference type="SUPFAM" id="SSF48208">
    <property type="entry name" value="Six-hairpin glycosidases"/>
    <property type="match status" value="1"/>
</dbReference>
<dbReference type="EMBL" id="JACHFR010000002">
    <property type="protein sequence ID" value="MBB5219135.1"/>
    <property type="molecule type" value="Genomic_DNA"/>
</dbReference>
<evidence type="ECO:0000313" key="3">
    <source>
        <dbReference type="Proteomes" id="UP000578697"/>
    </source>
</evidence>
<dbReference type="EMBL" id="CP031517">
    <property type="protein sequence ID" value="QOS40965.1"/>
    <property type="molecule type" value="Genomic_DNA"/>
</dbReference>
<organism evidence="1 3">
    <name type="scientific">Treponema rectale</name>
    <dbReference type="NCBI Taxonomy" id="744512"/>
    <lineage>
        <taxon>Bacteria</taxon>
        <taxon>Pseudomonadati</taxon>
        <taxon>Spirochaetota</taxon>
        <taxon>Spirochaetia</taxon>
        <taxon>Spirochaetales</taxon>
        <taxon>Treponemataceae</taxon>
        <taxon>Treponema</taxon>
    </lineage>
</organism>
<evidence type="ECO:0000313" key="2">
    <source>
        <dbReference type="EMBL" id="QOS40965.1"/>
    </source>
</evidence>
<evidence type="ECO:0000313" key="4">
    <source>
        <dbReference type="Proteomes" id="UP000593591"/>
    </source>
</evidence>
<accession>A0A840SEF0</accession>
<evidence type="ECO:0000313" key="1">
    <source>
        <dbReference type="EMBL" id="MBB5219135.1"/>
    </source>
</evidence>
<name>A0A840SEF0_9SPIR</name>